<keyword evidence="4" id="KW-1185">Reference proteome</keyword>
<dbReference type="InterPro" id="IPR022472">
    <property type="entry name" value="VPLPA-CTERM"/>
</dbReference>
<protein>
    <recommendedName>
        <fullName evidence="2">Ice-binding protein C-terminal domain-containing protein</fullName>
    </recommendedName>
</protein>
<comment type="caution">
    <text evidence="3">The sequence shown here is derived from an EMBL/GenBank/DDBJ whole genome shotgun (WGS) entry which is preliminary data.</text>
</comment>
<sequence length="236" mass="24466">MRQLRQCLSLTALLLCSTGLWAQSFSNLDFEAANPAAGPGPAPGLLSWAAAAPGWSHGGIGGSGGNGDTDYVYQDLPHVGISPWYALLDREAGSNVLQGRYSLSFASGHASSLDPGSAWVPAYLSQTALIPLDTRSLQWLGTGPLQLFVNGQALTGVAGASANAWAADLSAYAGQIAELRFQNMALSPQVPVTLDGIAFSTVAVVPEPASVWLLLGGLAGLMGIQRRQHAAQHAMD</sequence>
<feature type="signal peptide" evidence="1">
    <location>
        <begin position="1"/>
        <end position="22"/>
    </location>
</feature>
<feature type="chain" id="PRO_5014757225" description="Ice-binding protein C-terminal domain-containing protein" evidence="1">
    <location>
        <begin position="23"/>
        <end position="236"/>
    </location>
</feature>
<gene>
    <name evidence="3" type="ORF">C1O66_14140</name>
</gene>
<dbReference type="EMBL" id="POSP01000003">
    <property type="protein sequence ID" value="PND38550.1"/>
    <property type="molecule type" value="Genomic_DNA"/>
</dbReference>
<dbReference type="NCBIfam" id="TIGR02595">
    <property type="entry name" value="PEP_CTERM"/>
    <property type="match status" value="1"/>
</dbReference>
<evidence type="ECO:0000313" key="4">
    <source>
        <dbReference type="Proteomes" id="UP000235916"/>
    </source>
</evidence>
<feature type="domain" description="Ice-binding protein C-terminal" evidence="2">
    <location>
        <begin position="205"/>
        <end position="227"/>
    </location>
</feature>
<dbReference type="AlphaFoldDB" id="A0A2N8KYL2"/>
<name>A0A2N8KYL2_9BURK</name>
<keyword evidence="1" id="KW-0732">Signal</keyword>
<dbReference type="Proteomes" id="UP000235916">
    <property type="component" value="Unassembled WGS sequence"/>
</dbReference>
<proteinExistence type="predicted"/>
<organism evidence="3 4">
    <name type="scientific">Kinneretia aquatilis</name>
    <dbReference type="NCBI Taxonomy" id="2070761"/>
    <lineage>
        <taxon>Bacteria</taxon>
        <taxon>Pseudomonadati</taxon>
        <taxon>Pseudomonadota</taxon>
        <taxon>Betaproteobacteria</taxon>
        <taxon>Burkholderiales</taxon>
        <taxon>Sphaerotilaceae</taxon>
        <taxon>Roseateles</taxon>
    </lineage>
</organism>
<evidence type="ECO:0000256" key="1">
    <source>
        <dbReference type="SAM" id="SignalP"/>
    </source>
</evidence>
<dbReference type="NCBIfam" id="TIGR03370">
    <property type="entry name" value="VPLPA-CTERM"/>
    <property type="match status" value="1"/>
</dbReference>
<evidence type="ECO:0000259" key="2">
    <source>
        <dbReference type="Pfam" id="PF07589"/>
    </source>
</evidence>
<dbReference type="RefSeq" id="WP_102768468.1">
    <property type="nucleotide sequence ID" value="NZ_POSP01000003.1"/>
</dbReference>
<reference evidence="3 4" key="1">
    <citation type="submission" date="2018-01" db="EMBL/GenBank/DDBJ databases">
        <title>Draft genome sequence of Paucibacter aquatile CR182 isolated from freshwater of the Nakdong River.</title>
        <authorList>
            <person name="Choi A."/>
            <person name="Chung E.J."/>
        </authorList>
    </citation>
    <scope>NUCLEOTIDE SEQUENCE [LARGE SCALE GENOMIC DNA]</scope>
    <source>
        <strain evidence="3 4">CR182</strain>
    </source>
</reference>
<dbReference type="Pfam" id="PF07589">
    <property type="entry name" value="PEP-CTERM"/>
    <property type="match status" value="1"/>
</dbReference>
<evidence type="ECO:0000313" key="3">
    <source>
        <dbReference type="EMBL" id="PND38550.1"/>
    </source>
</evidence>
<dbReference type="InterPro" id="IPR013424">
    <property type="entry name" value="Ice-binding_C"/>
</dbReference>
<accession>A0A2N8KYL2</accession>